<protein>
    <submittedName>
        <fullName evidence="5">NAD dependent epimerase/dehydratase 1</fullName>
    </submittedName>
</protein>
<dbReference type="EMBL" id="KI925460">
    <property type="protein sequence ID" value="ETW79571.1"/>
    <property type="molecule type" value="Genomic_DNA"/>
</dbReference>
<evidence type="ECO:0000256" key="2">
    <source>
        <dbReference type="ARBA" id="ARBA00022857"/>
    </source>
</evidence>
<dbReference type="HOGENOM" id="CLU_044876_6_1_1"/>
<dbReference type="InterPro" id="IPR051609">
    <property type="entry name" value="NmrA/Isoflavone_reductase-like"/>
</dbReference>
<organism evidence="5 6">
    <name type="scientific">Heterobasidion irregulare (strain TC 32-1)</name>
    <dbReference type="NCBI Taxonomy" id="747525"/>
    <lineage>
        <taxon>Eukaryota</taxon>
        <taxon>Fungi</taxon>
        <taxon>Dikarya</taxon>
        <taxon>Basidiomycota</taxon>
        <taxon>Agaricomycotina</taxon>
        <taxon>Agaricomycetes</taxon>
        <taxon>Russulales</taxon>
        <taxon>Bondarzewiaceae</taxon>
        <taxon>Heterobasidion</taxon>
        <taxon>Heterobasidion annosum species complex</taxon>
    </lineage>
</organism>
<dbReference type="InParanoid" id="W4K3B5"/>
<dbReference type="Gene3D" id="3.40.50.720">
    <property type="entry name" value="NAD(P)-binding Rossmann-like Domain"/>
    <property type="match status" value="1"/>
</dbReference>
<dbReference type="RefSeq" id="XP_009548145.1">
    <property type="nucleotide sequence ID" value="XM_009549850.1"/>
</dbReference>
<keyword evidence="6" id="KW-1185">Reference proteome</keyword>
<keyword evidence="3" id="KW-0560">Oxidoreductase</keyword>
<dbReference type="Pfam" id="PF05368">
    <property type="entry name" value="NmrA"/>
    <property type="match status" value="1"/>
</dbReference>
<dbReference type="SUPFAM" id="SSF51735">
    <property type="entry name" value="NAD(P)-binding Rossmann-fold domains"/>
    <property type="match status" value="1"/>
</dbReference>
<dbReference type="Gene3D" id="3.90.25.10">
    <property type="entry name" value="UDP-galactose 4-epimerase, domain 1"/>
    <property type="match status" value="1"/>
</dbReference>
<evidence type="ECO:0000256" key="1">
    <source>
        <dbReference type="ARBA" id="ARBA00005725"/>
    </source>
</evidence>
<evidence type="ECO:0000313" key="5">
    <source>
        <dbReference type="EMBL" id="ETW79571.1"/>
    </source>
</evidence>
<proteinExistence type="inferred from homology"/>
<dbReference type="InterPro" id="IPR036291">
    <property type="entry name" value="NAD(P)-bd_dom_sf"/>
</dbReference>
<dbReference type="KEGG" id="hir:HETIRDRAFT_151380"/>
<gene>
    <name evidence="5" type="primary">nmra1</name>
    <name evidence="5" type="ORF">HETIRDRAFT_151380</name>
</gene>
<dbReference type="AlphaFoldDB" id="W4K3B5"/>
<dbReference type="eggNOG" id="ENOG502S1FN">
    <property type="taxonomic scope" value="Eukaryota"/>
</dbReference>
<dbReference type="GO" id="GO:0016491">
    <property type="term" value="F:oxidoreductase activity"/>
    <property type="evidence" value="ECO:0007669"/>
    <property type="project" value="UniProtKB-KW"/>
</dbReference>
<evidence type="ECO:0000259" key="4">
    <source>
        <dbReference type="Pfam" id="PF05368"/>
    </source>
</evidence>
<sequence>MSTYNNFAVAGVGNVGKFIVEELLNQKAAGKAHEVIILTRKGSNNEAVTELSSRGAKVVAVDYDSVSALASALTGVDVVISALGYAAIFAQQLNLAAASKIAKVGLFIPSQYGLPGRAGIPSEKELKEKLDGVGMSVFLDGALADILFKYADYANLILEKGEATIPGDGTALISFTDRRDVARYVAYVLTTLPPTRLANREFRIEGQRASLKAIVDEYQARTEKTLKVTYLPTEDLENALKKNSNDILSVIRLAWATGKGIVGEESELANSEFPEWKPKTVIDILLVKESARSSNWASLGPVEYWTRRGQGA</sequence>
<dbReference type="InterPro" id="IPR008030">
    <property type="entry name" value="NmrA-like"/>
</dbReference>
<comment type="similarity">
    <text evidence="1">Belongs to the NmrA-type oxidoreductase family. Isoflavone reductase subfamily.</text>
</comment>
<dbReference type="PANTHER" id="PTHR47706">
    <property type="entry name" value="NMRA-LIKE FAMILY PROTEIN"/>
    <property type="match status" value="1"/>
</dbReference>
<dbReference type="PANTHER" id="PTHR47706:SF4">
    <property type="entry name" value="NMRA-LIKE DOMAIN-CONTAINING PROTEIN"/>
    <property type="match status" value="1"/>
</dbReference>
<name>W4K3B5_HETIT</name>
<dbReference type="GeneID" id="20667387"/>
<reference evidence="5 6" key="1">
    <citation type="journal article" date="2012" name="New Phytol.">
        <title>Insight into trade-off between wood decay and parasitism from the genome of a fungal forest pathogen.</title>
        <authorList>
            <person name="Olson A."/>
            <person name="Aerts A."/>
            <person name="Asiegbu F."/>
            <person name="Belbahri L."/>
            <person name="Bouzid O."/>
            <person name="Broberg A."/>
            <person name="Canback B."/>
            <person name="Coutinho P.M."/>
            <person name="Cullen D."/>
            <person name="Dalman K."/>
            <person name="Deflorio G."/>
            <person name="van Diepen L.T."/>
            <person name="Dunand C."/>
            <person name="Duplessis S."/>
            <person name="Durling M."/>
            <person name="Gonthier P."/>
            <person name="Grimwood J."/>
            <person name="Fossdal C.G."/>
            <person name="Hansson D."/>
            <person name="Henrissat B."/>
            <person name="Hietala A."/>
            <person name="Himmelstrand K."/>
            <person name="Hoffmeister D."/>
            <person name="Hogberg N."/>
            <person name="James T.Y."/>
            <person name="Karlsson M."/>
            <person name="Kohler A."/>
            <person name="Kues U."/>
            <person name="Lee Y.H."/>
            <person name="Lin Y.C."/>
            <person name="Lind M."/>
            <person name="Lindquist E."/>
            <person name="Lombard V."/>
            <person name="Lucas S."/>
            <person name="Lunden K."/>
            <person name="Morin E."/>
            <person name="Murat C."/>
            <person name="Park J."/>
            <person name="Raffaello T."/>
            <person name="Rouze P."/>
            <person name="Salamov A."/>
            <person name="Schmutz J."/>
            <person name="Solheim H."/>
            <person name="Stahlberg J."/>
            <person name="Velez H."/>
            <person name="de Vries R.P."/>
            <person name="Wiebenga A."/>
            <person name="Woodward S."/>
            <person name="Yakovlev I."/>
            <person name="Garbelotto M."/>
            <person name="Martin F."/>
            <person name="Grigoriev I.V."/>
            <person name="Stenlid J."/>
        </authorList>
    </citation>
    <scope>NUCLEOTIDE SEQUENCE [LARGE SCALE GENOMIC DNA]</scope>
    <source>
        <strain evidence="5 6">TC 32-1</strain>
    </source>
</reference>
<dbReference type="STRING" id="747525.W4K3B5"/>
<keyword evidence="2" id="KW-0521">NADP</keyword>
<dbReference type="Proteomes" id="UP000030671">
    <property type="component" value="Unassembled WGS sequence"/>
</dbReference>
<dbReference type="OrthoDB" id="5283654at2759"/>
<feature type="domain" description="NmrA-like" evidence="4">
    <location>
        <begin position="11"/>
        <end position="114"/>
    </location>
</feature>
<accession>W4K3B5</accession>
<evidence type="ECO:0000313" key="6">
    <source>
        <dbReference type="Proteomes" id="UP000030671"/>
    </source>
</evidence>
<evidence type="ECO:0000256" key="3">
    <source>
        <dbReference type="ARBA" id="ARBA00023002"/>
    </source>
</evidence>